<sequence>MIKEYPEKHQQGTMSLENINTVGFGIKEVDKQVIKGDFGIHIAKDGRVWVCIDGIAFLRFSPHRDGKMKKRP</sequence>
<protein>
    <submittedName>
        <fullName evidence="1">Uncharacterized protein</fullName>
    </submittedName>
</protein>
<dbReference type="AlphaFoldDB" id="A0A0F9CX85"/>
<comment type="caution">
    <text evidence="1">The sequence shown here is derived from an EMBL/GenBank/DDBJ whole genome shotgun (WGS) entry which is preliminary data.</text>
</comment>
<proteinExistence type="predicted"/>
<dbReference type="EMBL" id="LAZR01034150">
    <property type="protein sequence ID" value="KKL46116.1"/>
    <property type="molecule type" value="Genomic_DNA"/>
</dbReference>
<evidence type="ECO:0000313" key="1">
    <source>
        <dbReference type="EMBL" id="KKL46116.1"/>
    </source>
</evidence>
<name>A0A0F9CX85_9ZZZZ</name>
<accession>A0A0F9CX85</accession>
<organism evidence="1">
    <name type="scientific">marine sediment metagenome</name>
    <dbReference type="NCBI Taxonomy" id="412755"/>
    <lineage>
        <taxon>unclassified sequences</taxon>
        <taxon>metagenomes</taxon>
        <taxon>ecological metagenomes</taxon>
    </lineage>
</organism>
<reference evidence="1" key="1">
    <citation type="journal article" date="2015" name="Nature">
        <title>Complex archaea that bridge the gap between prokaryotes and eukaryotes.</title>
        <authorList>
            <person name="Spang A."/>
            <person name="Saw J.H."/>
            <person name="Jorgensen S.L."/>
            <person name="Zaremba-Niedzwiedzka K."/>
            <person name="Martijn J."/>
            <person name="Lind A.E."/>
            <person name="van Eijk R."/>
            <person name="Schleper C."/>
            <person name="Guy L."/>
            <person name="Ettema T.J."/>
        </authorList>
    </citation>
    <scope>NUCLEOTIDE SEQUENCE</scope>
</reference>
<gene>
    <name evidence="1" type="ORF">LCGC14_2348740</name>
</gene>